<dbReference type="AlphaFoldDB" id="A5AYH9"/>
<reference evidence="1" key="1">
    <citation type="journal article" date="2007" name="PLoS ONE">
        <title>The first genome sequence of an elite grapevine cultivar (Pinot noir Vitis vinifera L.): coping with a highly heterozygous genome.</title>
        <authorList>
            <person name="Velasco R."/>
            <person name="Zharkikh A."/>
            <person name="Troggio M."/>
            <person name="Cartwright D.A."/>
            <person name="Cestaro A."/>
            <person name="Pruss D."/>
            <person name="Pindo M."/>
            <person name="FitzGerald L.M."/>
            <person name="Vezzulli S."/>
            <person name="Reid J."/>
            <person name="Malacarne G."/>
            <person name="Iliev D."/>
            <person name="Coppola G."/>
            <person name="Wardell B."/>
            <person name="Micheletti D."/>
            <person name="Macalma T."/>
            <person name="Facci M."/>
            <person name="Mitchell J.T."/>
            <person name="Perazzolli M."/>
            <person name="Eldredge G."/>
            <person name="Gatto P."/>
            <person name="Oyzerski R."/>
            <person name="Moretto M."/>
            <person name="Gutin N."/>
            <person name="Stefanini M."/>
            <person name="Chen Y."/>
            <person name="Segala C."/>
            <person name="Davenport C."/>
            <person name="Dematte L."/>
            <person name="Mraz A."/>
            <person name="Battilana J."/>
            <person name="Stormo K."/>
            <person name="Costa F."/>
            <person name="Tao Q."/>
            <person name="Si-Ammour A."/>
            <person name="Harkins T."/>
            <person name="Lackey A."/>
            <person name="Perbost C."/>
            <person name="Taillon B."/>
            <person name="Stella A."/>
            <person name="Solovyev V."/>
            <person name="Fawcett J.A."/>
            <person name="Sterck L."/>
            <person name="Vandepoele K."/>
            <person name="Grando S.M."/>
            <person name="Toppo S."/>
            <person name="Moser C."/>
            <person name="Lanchbury J."/>
            <person name="Bogden R."/>
            <person name="Skolnick M."/>
            <person name="Sgaramella V."/>
            <person name="Bhatnagar S.K."/>
            <person name="Fontana P."/>
            <person name="Gutin A."/>
            <person name="Van de Peer Y."/>
            <person name="Salamini F."/>
            <person name="Viola R."/>
        </authorList>
    </citation>
    <scope>NUCLEOTIDE SEQUENCE</scope>
</reference>
<protein>
    <submittedName>
        <fullName evidence="1">Uncharacterized protein</fullName>
    </submittedName>
</protein>
<accession>A5AYH9</accession>
<organism evidence="1">
    <name type="scientific">Vitis vinifera</name>
    <name type="common">Grape</name>
    <dbReference type="NCBI Taxonomy" id="29760"/>
    <lineage>
        <taxon>Eukaryota</taxon>
        <taxon>Viridiplantae</taxon>
        <taxon>Streptophyta</taxon>
        <taxon>Embryophyta</taxon>
        <taxon>Tracheophyta</taxon>
        <taxon>Spermatophyta</taxon>
        <taxon>Magnoliopsida</taxon>
        <taxon>eudicotyledons</taxon>
        <taxon>Gunneridae</taxon>
        <taxon>Pentapetalae</taxon>
        <taxon>rosids</taxon>
        <taxon>Vitales</taxon>
        <taxon>Vitaceae</taxon>
        <taxon>Viteae</taxon>
        <taxon>Vitis</taxon>
    </lineage>
</organism>
<evidence type="ECO:0000313" key="1">
    <source>
        <dbReference type="EMBL" id="CAN67306.1"/>
    </source>
</evidence>
<proteinExistence type="predicted"/>
<name>A5AYH9_VITVI</name>
<dbReference type="EMBL" id="AM440201">
    <property type="protein sequence ID" value="CAN67306.1"/>
    <property type="molecule type" value="Genomic_DNA"/>
</dbReference>
<sequence>MASNLRVGSSRGSVEEEKKAFQAKTCRLVEEKATTVAEKEKTEEETAGLRQKLQDLWAGFATQKEDLEVNYQKQTLLGTKDLGWKNRGRVLLLYQAIVLLCVVKVRPIICDDCSWNFESTYNVFLDELGDIFVFDTGISFCLHPLIEVVGCNKQKLFFVLLQWTRGRLCPSPITKMAKDSLTLIASYDIVFNFPLFGGSIVSMHVGTVVPKFVYLGDSRIRPHGVWLGHT</sequence>
<gene>
    <name evidence="1" type="ORF">VITISV_031131</name>
</gene>